<sequence length="442" mass="45362">MRFLAERLAELADAYGVPGAQCAIRIDGETLTAETGHLDARGERRVEADSAFPLASVTKVLTATVVMQLADDGDLELDVPLGRLCAELAGGAGDRVTLRQLLSHTSGLVNDHGAGDGRSLRGYALACRDSALLFEPGTAFSYSSAGYALAGRVLENVTRTSWRDVISDFLLVPAGVTPRFVATDPGADTGGVACGHTASAPHRRLPALVPAALAPAAGLAASASDLVTLAEAYFDGASGELLAAGPVAEMARAVPCAEPFGLAAGWGLGWGVYDSAKGPWLGLDGAGAGTTCSIRISPEQGIAVALTANSSGGLAVWHGLLELLRDEGVHVGTLDVPVPAQTRRTAGPDCAGTYTNGGTEFTVHTGEGACLLVDADGDRYRLEFADDLTFRAHALTGTDEPTGMPFAGRFTRTGDDGRIGLLQFGGRAMRRAAATVHAAPVG</sequence>
<dbReference type="InParanoid" id="A0A263D859"/>
<dbReference type="RefSeq" id="WP_094862102.1">
    <property type="nucleotide sequence ID" value="NZ_NKYE01000004.1"/>
</dbReference>
<dbReference type="PANTHER" id="PTHR46825:SF7">
    <property type="entry name" value="D-ALANYL-D-ALANINE CARBOXYPEPTIDASE"/>
    <property type="match status" value="1"/>
</dbReference>
<dbReference type="AlphaFoldDB" id="A0A263D859"/>
<dbReference type="OrthoDB" id="262125at2"/>
<keyword evidence="2" id="KW-0378">Hydrolase</keyword>
<organism evidence="2 3">
    <name type="scientific">Amycolatopsis antarctica</name>
    <dbReference type="NCBI Taxonomy" id="1854586"/>
    <lineage>
        <taxon>Bacteria</taxon>
        <taxon>Bacillati</taxon>
        <taxon>Actinomycetota</taxon>
        <taxon>Actinomycetes</taxon>
        <taxon>Pseudonocardiales</taxon>
        <taxon>Pseudonocardiaceae</taxon>
        <taxon>Amycolatopsis</taxon>
    </lineage>
</organism>
<comment type="caution">
    <text evidence="2">The sequence shown here is derived from an EMBL/GenBank/DDBJ whole genome shotgun (WGS) entry which is preliminary data.</text>
</comment>
<dbReference type="Proteomes" id="UP000242444">
    <property type="component" value="Unassembled WGS sequence"/>
</dbReference>
<feature type="domain" description="Beta-lactamase-related" evidence="1">
    <location>
        <begin position="6"/>
        <end position="313"/>
    </location>
</feature>
<dbReference type="EMBL" id="NKYE01000004">
    <property type="protein sequence ID" value="OZM73585.1"/>
    <property type="molecule type" value="Genomic_DNA"/>
</dbReference>
<keyword evidence="3" id="KW-1185">Reference proteome</keyword>
<protein>
    <submittedName>
        <fullName evidence="2">Alpha/beta hydrolase</fullName>
    </submittedName>
</protein>
<gene>
    <name evidence="2" type="ORF">CFN78_08615</name>
</gene>
<dbReference type="InterPro" id="IPR001466">
    <property type="entry name" value="Beta-lactam-related"/>
</dbReference>
<name>A0A263D859_9PSEU</name>
<dbReference type="SUPFAM" id="SSF56601">
    <property type="entry name" value="beta-lactamase/transpeptidase-like"/>
    <property type="match status" value="1"/>
</dbReference>
<dbReference type="Gene3D" id="3.40.710.10">
    <property type="entry name" value="DD-peptidase/beta-lactamase superfamily"/>
    <property type="match status" value="1"/>
</dbReference>
<evidence type="ECO:0000313" key="2">
    <source>
        <dbReference type="EMBL" id="OZM73585.1"/>
    </source>
</evidence>
<accession>A0A263D859</accession>
<dbReference type="Pfam" id="PF00144">
    <property type="entry name" value="Beta-lactamase"/>
    <property type="match status" value="1"/>
</dbReference>
<evidence type="ECO:0000259" key="1">
    <source>
        <dbReference type="Pfam" id="PF00144"/>
    </source>
</evidence>
<evidence type="ECO:0000313" key="3">
    <source>
        <dbReference type="Proteomes" id="UP000242444"/>
    </source>
</evidence>
<dbReference type="GO" id="GO:0016787">
    <property type="term" value="F:hydrolase activity"/>
    <property type="evidence" value="ECO:0007669"/>
    <property type="project" value="UniProtKB-KW"/>
</dbReference>
<dbReference type="InterPro" id="IPR012338">
    <property type="entry name" value="Beta-lactam/transpept-like"/>
</dbReference>
<dbReference type="PANTHER" id="PTHR46825">
    <property type="entry name" value="D-ALANYL-D-ALANINE-CARBOXYPEPTIDASE/ENDOPEPTIDASE AMPH"/>
    <property type="match status" value="1"/>
</dbReference>
<dbReference type="InterPro" id="IPR050491">
    <property type="entry name" value="AmpC-like"/>
</dbReference>
<proteinExistence type="predicted"/>
<reference evidence="2 3" key="1">
    <citation type="submission" date="2017-07" db="EMBL/GenBank/DDBJ databases">
        <title>Amycolatopsis antarcticus sp. nov., isolated from the surface of an Antarcticus brown macroalga.</title>
        <authorList>
            <person name="Wang J."/>
            <person name="Leiva S."/>
            <person name="Huang J."/>
            <person name="Huang Y."/>
        </authorList>
    </citation>
    <scope>NUCLEOTIDE SEQUENCE [LARGE SCALE GENOMIC DNA]</scope>
    <source>
        <strain evidence="2 3">AU-G6</strain>
    </source>
</reference>